<feature type="transmembrane region" description="Helical" evidence="5">
    <location>
        <begin position="898"/>
        <end position="917"/>
    </location>
</feature>
<evidence type="ECO:0000313" key="8">
    <source>
        <dbReference type="EMBL" id="OQR86743.1"/>
    </source>
</evidence>
<dbReference type="InterPro" id="IPR000591">
    <property type="entry name" value="DEP_dom"/>
</dbReference>
<feature type="domain" description="Protein kinase" evidence="6">
    <location>
        <begin position="329"/>
        <end position="587"/>
    </location>
</feature>
<keyword evidence="2 4" id="KW-0547">Nucleotide-binding</keyword>
<feature type="transmembrane region" description="Helical" evidence="5">
    <location>
        <begin position="191"/>
        <end position="212"/>
    </location>
</feature>
<dbReference type="GO" id="GO:0035556">
    <property type="term" value="P:intracellular signal transduction"/>
    <property type="evidence" value="ECO:0007669"/>
    <property type="project" value="InterPro"/>
</dbReference>
<dbReference type="PROSITE" id="PS00107">
    <property type="entry name" value="PROTEIN_KINASE_ATP"/>
    <property type="match status" value="2"/>
</dbReference>
<feature type="binding site" evidence="4">
    <location>
        <position position="357"/>
    </location>
    <ligand>
        <name>ATP</name>
        <dbReference type="ChEBI" id="CHEBI:30616"/>
    </ligand>
</feature>
<dbReference type="EMBL" id="JNBR01001486">
    <property type="protein sequence ID" value="OQR86743.1"/>
    <property type="molecule type" value="Genomic_DNA"/>
</dbReference>
<evidence type="ECO:0000256" key="2">
    <source>
        <dbReference type="ARBA" id="ARBA00022741"/>
    </source>
</evidence>
<feature type="transmembrane region" description="Helical" evidence="5">
    <location>
        <begin position="929"/>
        <end position="948"/>
    </location>
</feature>
<dbReference type="STRING" id="1202772.A0A1V9YM08"/>
<dbReference type="CDD" id="cd04371">
    <property type="entry name" value="DEP"/>
    <property type="match status" value="1"/>
</dbReference>
<keyword evidence="1" id="KW-0723">Serine/threonine-protein kinase</keyword>
<feature type="domain" description="DEP" evidence="7">
    <location>
        <begin position="599"/>
        <end position="672"/>
    </location>
</feature>
<evidence type="ECO:0000259" key="7">
    <source>
        <dbReference type="PROSITE" id="PS50186"/>
    </source>
</evidence>
<dbReference type="SUPFAM" id="SSF46785">
    <property type="entry name" value="Winged helix' DNA-binding domain"/>
    <property type="match status" value="1"/>
</dbReference>
<dbReference type="SUPFAM" id="SSF56112">
    <property type="entry name" value="Protein kinase-like (PK-like)"/>
    <property type="match status" value="2"/>
</dbReference>
<feature type="transmembrane region" description="Helical" evidence="5">
    <location>
        <begin position="960"/>
        <end position="981"/>
    </location>
</feature>
<dbReference type="PANTHER" id="PTHR44329:SF289">
    <property type="entry name" value="SERINE_THREONINE-PROTEIN KINASE VIK"/>
    <property type="match status" value="1"/>
</dbReference>
<reference evidence="8 9" key="1">
    <citation type="journal article" date="2014" name="Genome Biol. Evol.">
        <title>The secreted proteins of Achlya hypogyna and Thraustotheca clavata identify the ancestral oomycete secretome and reveal gene acquisitions by horizontal gene transfer.</title>
        <authorList>
            <person name="Misner I."/>
            <person name="Blouin N."/>
            <person name="Leonard G."/>
            <person name="Richards T.A."/>
            <person name="Lane C.E."/>
        </authorList>
    </citation>
    <scope>NUCLEOTIDE SEQUENCE [LARGE SCALE GENOMIC DNA]</scope>
    <source>
        <strain evidence="8 9">ATCC 48635</strain>
    </source>
</reference>
<dbReference type="GO" id="GO:0005524">
    <property type="term" value="F:ATP binding"/>
    <property type="evidence" value="ECO:0007669"/>
    <property type="project" value="UniProtKB-UniRule"/>
</dbReference>
<comment type="caution">
    <text evidence="8">The sequence shown here is derived from an EMBL/GenBank/DDBJ whole genome shotgun (WGS) entry which is preliminary data.</text>
</comment>
<keyword evidence="8" id="KW-0418">Kinase</keyword>
<dbReference type="PROSITE" id="PS50011">
    <property type="entry name" value="PROTEIN_KINASE_DOM"/>
    <property type="match status" value="2"/>
</dbReference>
<dbReference type="SMART" id="SM00220">
    <property type="entry name" value="S_TKc"/>
    <property type="match status" value="2"/>
</dbReference>
<evidence type="ECO:0000256" key="3">
    <source>
        <dbReference type="ARBA" id="ARBA00022840"/>
    </source>
</evidence>
<sequence>MVLGNLQLPFPRRIGVSELPCSSEPPKGSCQVKMAAPIARLVPVVHGIEYGVACFLAVASIAYLRQQRFTAWRGNHIAARKILLPSFEPVLWGFTVVSGAYAIYFAVALSVGYNGPGAGQYQYVYNELIYEGEHFNVVFVGVFLYQKSVSLPAMLRALLVTLILLGSSVVALALISTFVENPRSVLILQHVVAFLARGGLCAMFLRLAWWPMARANAVVLRELCAFALVFYGLGIVYTYLFYRAANTDSTAFEVAGLCVLMASSCWVTLAPVFIWRVLKADTEHWRGLTMRACAIACRPDTCVQEVVSAEGLHLLLELHRHDLVDFAHLEWHGRLGVGGSATVYRGTLHSTIDVAIKVYSPPEITEAVVSAFSQEAGLWSILRHPNIVTFYGMCVCPPTIGLVSELCRGSLADLLAQKAHIPSVVQLCYMLDAARAVAYLHSFTPPLLHRDLKAANFLVDGAHTVKLSDFGESRATGSKHMSVRGTVEYMAPEMIDGKRGVAEYATGSDVYSLGMTFWDVLHPRTTKYPAGDKNHLHIFQTVLDGGRPVIATDVSLPLRGLLEAMWHPVATARPSAAAIVETLEAFVADECQAIVVRLTLPSVFTGAELVDALEENEAVGDKREAVRVGNACMAAELLHSLKHNSPFKLSSNAQFSWDAVAPRRSSLLTFRDSDEPCRCRQLGLGFRTKAHGRRPPFLRKPRPRTSSATAIELLLDPDTDDELWADPLFLRETVSATTLSPALAAAKAREAIIDQFKSLQLLYTLGYGTMFVLSVACVLYLRYNRASAFSGDSEAARKILLPSFEPLIWVMVTVSGAYTAYFIAASAADYTKPIFNTIFTELLYEGRQFILFLILAFLFQRSVSTPALWRSVGISFVIVLMPTLSTIILSATSASVDVTYFVTLAFRIIFALFLMWLSVYPLGRANPRAIREFCIFVLIYYALVFVYAELFHINATSSGLVIVFITVSWASALPFFVYRLLRADTQHWRGLGERACDLQQLFRQNQCMQEIVSAQGLHVLLEMHQRDIIDFAHLELQRKIGLGASADVYRGLLHHKTPVAIKVYSPTEITESTIVDFSQEAALCSALTHPNIVTFHGMCVLPPTICLVSELCRGSLEEQLAFAKRDYTEPLLPQLCYMIDAARAVAYLHSFSPPFIHRDIKPANFLMDACNVIKLTDFGESRSMAVKVTDVANPAARKMTMRGTADYMAPEVIDGRQGEAVYNETADVYSLGITFWDILHPGREKYPASKSNHMHVFATVLDGQRPPLDPELHPVFRDLLESTWCSNPEFRPSAAAIVSTLETFQEEMAGSVAHALAHLVQYSPATKSRRQPHPTFTGAEAVRCLQANGYAFEPEEAIRLGNALMDAGCIHHATHAIAFENSDASYYFDETHIDLVQLLPRDKRGTKASDDSVPVIYVSNASSSDGVPDDASATEKLVDHGRCLCRRHAQGHDSKPKVAKNKLFRRKKLDANNMLTVNLLTDMAPDDFSGFATGESVLSDPRKAAALTA</sequence>
<feature type="transmembrane region" description="Helical" evidence="5">
    <location>
        <begin position="218"/>
        <end position="242"/>
    </location>
</feature>
<dbReference type="OrthoDB" id="10261027at2759"/>
<dbReference type="InterPro" id="IPR000719">
    <property type="entry name" value="Prot_kinase_dom"/>
</dbReference>
<keyword evidence="5" id="KW-1133">Transmembrane helix</keyword>
<accession>A0A1V9YM08</accession>
<keyword evidence="8" id="KW-0808">Transferase</keyword>
<keyword evidence="3 4" id="KW-0067">ATP-binding</keyword>
<protein>
    <submittedName>
        <fullName evidence="8">Protein kinase</fullName>
    </submittedName>
</protein>
<dbReference type="GO" id="GO:0004674">
    <property type="term" value="F:protein serine/threonine kinase activity"/>
    <property type="evidence" value="ECO:0007669"/>
    <property type="project" value="TreeGrafter"/>
</dbReference>
<feature type="binding site" evidence="4">
    <location>
        <position position="1062"/>
    </location>
    <ligand>
        <name>ATP</name>
        <dbReference type="ChEBI" id="CHEBI:30616"/>
    </ligand>
</feature>
<dbReference type="Gene3D" id="3.30.200.20">
    <property type="entry name" value="Phosphorylase Kinase, domain 1"/>
    <property type="match status" value="2"/>
</dbReference>
<feature type="transmembrane region" description="Helical" evidence="5">
    <location>
        <begin position="44"/>
        <end position="64"/>
    </location>
</feature>
<feature type="domain" description="DEP" evidence="7">
    <location>
        <begin position="1335"/>
        <end position="1390"/>
    </location>
</feature>
<dbReference type="Gene3D" id="1.10.10.10">
    <property type="entry name" value="Winged helix-like DNA-binding domain superfamily/Winged helix DNA-binding domain"/>
    <property type="match status" value="2"/>
</dbReference>
<dbReference type="Pfam" id="PF00610">
    <property type="entry name" value="DEP"/>
    <property type="match status" value="1"/>
</dbReference>
<evidence type="ECO:0000259" key="6">
    <source>
        <dbReference type="PROSITE" id="PS50011"/>
    </source>
</evidence>
<dbReference type="InterPro" id="IPR011009">
    <property type="entry name" value="Kinase-like_dom_sf"/>
</dbReference>
<dbReference type="InterPro" id="IPR051681">
    <property type="entry name" value="Ser/Thr_Kinases-Pseudokinases"/>
</dbReference>
<dbReference type="Gene3D" id="1.10.510.10">
    <property type="entry name" value="Transferase(Phosphotransferase) domain 1"/>
    <property type="match status" value="2"/>
</dbReference>
<dbReference type="InterPro" id="IPR036390">
    <property type="entry name" value="WH_DNA-bd_sf"/>
</dbReference>
<dbReference type="InterPro" id="IPR017441">
    <property type="entry name" value="Protein_kinase_ATP_BS"/>
</dbReference>
<dbReference type="Pfam" id="PF00069">
    <property type="entry name" value="Pkinase"/>
    <property type="match status" value="1"/>
</dbReference>
<feature type="transmembrane region" description="Helical" evidence="5">
    <location>
        <begin position="761"/>
        <end position="781"/>
    </location>
</feature>
<dbReference type="InterPro" id="IPR001245">
    <property type="entry name" value="Ser-Thr/Tyr_kinase_cat_dom"/>
</dbReference>
<evidence type="ECO:0000256" key="5">
    <source>
        <dbReference type="SAM" id="Phobius"/>
    </source>
</evidence>
<dbReference type="PROSITE" id="PS00108">
    <property type="entry name" value="PROTEIN_KINASE_ST"/>
    <property type="match status" value="2"/>
</dbReference>
<feature type="transmembrane region" description="Helical" evidence="5">
    <location>
        <begin position="90"/>
        <end position="113"/>
    </location>
</feature>
<feature type="domain" description="Protein kinase" evidence="6">
    <location>
        <begin position="1034"/>
        <end position="1304"/>
    </location>
</feature>
<organism evidence="8 9">
    <name type="scientific">Achlya hypogyna</name>
    <name type="common">Oomycete</name>
    <name type="synonym">Protoachlya hypogyna</name>
    <dbReference type="NCBI Taxonomy" id="1202772"/>
    <lineage>
        <taxon>Eukaryota</taxon>
        <taxon>Sar</taxon>
        <taxon>Stramenopiles</taxon>
        <taxon>Oomycota</taxon>
        <taxon>Saprolegniomycetes</taxon>
        <taxon>Saprolegniales</taxon>
        <taxon>Achlyaceae</taxon>
        <taxon>Achlya</taxon>
    </lineage>
</organism>
<dbReference type="Proteomes" id="UP000243579">
    <property type="component" value="Unassembled WGS sequence"/>
</dbReference>
<keyword evidence="5" id="KW-0472">Membrane</keyword>
<feature type="transmembrane region" description="Helical" evidence="5">
    <location>
        <begin position="153"/>
        <end position="179"/>
    </location>
</feature>
<dbReference type="InterPro" id="IPR008271">
    <property type="entry name" value="Ser/Thr_kinase_AS"/>
</dbReference>
<evidence type="ECO:0000256" key="1">
    <source>
        <dbReference type="ARBA" id="ARBA00022527"/>
    </source>
</evidence>
<feature type="transmembrane region" description="Helical" evidence="5">
    <location>
        <begin position="807"/>
        <end position="828"/>
    </location>
</feature>
<feature type="transmembrane region" description="Helical" evidence="5">
    <location>
        <begin position="834"/>
        <end position="859"/>
    </location>
</feature>
<feature type="transmembrane region" description="Helical" evidence="5">
    <location>
        <begin position="871"/>
        <end position="892"/>
    </location>
</feature>
<dbReference type="PROSITE" id="PS50186">
    <property type="entry name" value="DEP"/>
    <property type="match status" value="2"/>
</dbReference>
<dbReference type="InterPro" id="IPR036388">
    <property type="entry name" value="WH-like_DNA-bd_sf"/>
</dbReference>
<proteinExistence type="predicted"/>
<evidence type="ECO:0000313" key="9">
    <source>
        <dbReference type="Proteomes" id="UP000243579"/>
    </source>
</evidence>
<dbReference type="Pfam" id="PF07714">
    <property type="entry name" value="PK_Tyr_Ser-Thr"/>
    <property type="match status" value="1"/>
</dbReference>
<evidence type="ECO:0000256" key="4">
    <source>
        <dbReference type="PROSITE-ProRule" id="PRU10141"/>
    </source>
</evidence>
<gene>
    <name evidence="8" type="ORF">ACHHYP_09993</name>
</gene>
<dbReference type="SMART" id="SM00049">
    <property type="entry name" value="DEP"/>
    <property type="match status" value="2"/>
</dbReference>
<name>A0A1V9YM08_ACHHY</name>
<feature type="transmembrane region" description="Helical" evidence="5">
    <location>
        <begin position="254"/>
        <end position="278"/>
    </location>
</feature>
<keyword evidence="9" id="KW-1185">Reference proteome</keyword>
<dbReference type="PANTHER" id="PTHR44329">
    <property type="entry name" value="SERINE/THREONINE-PROTEIN KINASE TNNI3K-RELATED"/>
    <property type="match status" value="1"/>
</dbReference>
<keyword evidence="5" id="KW-0812">Transmembrane</keyword>